<feature type="transmembrane region" description="Helical" evidence="1">
    <location>
        <begin position="58"/>
        <end position="80"/>
    </location>
</feature>
<dbReference type="PROSITE" id="PS51257">
    <property type="entry name" value="PROKAR_LIPOPROTEIN"/>
    <property type="match status" value="1"/>
</dbReference>
<evidence type="ECO:0000256" key="1">
    <source>
        <dbReference type="SAM" id="Phobius"/>
    </source>
</evidence>
<sequence>MSILRVKNTAHAAIMCSCFLSLFPFFIPITIYILFKAGLLPLPSPLQCWPMNRLQRSFSTSLCFPFFFAKRQIAAVIIIARTRILERLLSAMKAG</sequence>
<accession>A0A0M9FXA2</accession>
<evidence type="ECO:0000313" key="3">
    <source>
        <dbReference type="Proteomes" id="UP000037923"/>
    </source>
</evidence>
<comment type="caution">
    <text evidence="2">The sequence shown here is derived from an EMBL/GenBank/DDBJ whole genome shotgun (WGS) entry which is preliminary data.</text>
</comment>
<dbReference type="RefSeq" id="XP_015656266.1">
    <property type="nucleotide sequence ID" value="XM_015804973.1"/>
</dbReference>
<keyword evidence="1" id="KW-1133">Transmembrane helix</keyword>
<dbReference type="EMBL" id="LGTL01000015">
    <property type="protein sequence ID" value="KPA77827.1"/>
    <property type="molecule type" value="Genomic_DNA"/>
</dbReference>
<keyword evidence="3" id="KW-1185">Reference proteome</keyword>
<reference evidence="2 3" key="1">
    <citation type="submission" date="2015-07" db="EMBL/GenBank/DDBJ databases">
        <title>High-quality genome of monoxenous trypanosomatid Leptomonas pyrrhocoris.</title>
        <authorList>
            <person name="Flegontov P."/>
            <person name="Butenko A."/>
            <person name="Firsov S."/>
            <person name="Vlcek C."/>
            <person name="Logacheva M.D."/>
            <person name="Field M."/>
            <person name="Filatov D."/>
            <person name="Flegontova O."/>
            <person name="Gerasimov E."/>
            <person name="Jackson A.P."/>
            <person name="Kelly S."/>
            <person name="Opperdoes F."/>
            <person name="O'Reilly A."/>
            <person name="Votypka J."/>
            <person name="Yurchenko V."/>
            <person name="Lukes J."/>
        </authorList>
    </citation>
    <scope>NUCLEOTIDE SEQUENCE [LARGE SCALE GENOMIC DNA]</scope>
    <source>
        <strain evidence="2">H10</strain>
    </source>
</reference>
<keyword evidence="1" id="KW-0812">Transmembrane</keyword>
<name>A0A0M9FXA2_LEPPY</name>
<dbReference type="GeneID" id="26906927"/>
<dbReference type="AlphaFoldDB" id="A0A0M9FXA2"/>
<gene>
    <name evidence="2" type="ORF">ABB37_06641</name>
</gene>
<dbReference type="VEuPathDB" id="TriTrypDB:LpyrH10_15_0510"/>
<evidence type="ECO:0000313" key="2">
    <source>
        <dbReference type="EMBL" id="KPA77827.1"/>
    </source>
</evidence>
<keyword evidence="1" id="KW-0472">Membrane</keyword>
<feature type="transmembrane region" description="Helical" evidence="1">
    <location>
        <begin position="12"/>
        <end position="35"/>
    </location>
</feature>
<protein>
    <submittedName>
        <fullName evidence="2">Uncharacterized protein</fullName>
    </submittedName>
</protein>
<dbReference type="Proteomes" id="UP000037923">
    <property type="component" value="Unassembled WGS sequence"/>
</dbReference>
<proteinExistence type="predicted"/>
<organism evidence="2 3">
    <name type="scientific">Leptomonas pyrrhocoris</name>
    <name type="common">Firebug parasite</name>
    <dbReference type="NCBI Taxonomy" id="157538"/>
    <lineage>
        <taxon>Eukaryota</taxon>
        <taxon>Discoba</taxon>
        <taxon>Euglenozoa</taxon>
        <taxon>Kinetoplastea</taxon>
        <taxon>Metakinetoplastina</taxon>
        <taxon>Trypanosomatida</taxon>
        <taxon>Trypanosomatidae</taxon>
        <taxon>Leishmaniinae</taxon>
        <taxon>Leptomonas</taxon>
    </lineage>
</organism>